<evidence type="ECO:0000259" key="1">
    <source>
        <dbReference type="Pfam" id="PF12204"/>
    </source>
</evidence>
<dbReference type="InterPro" id="IPR022017">
    <property type="entry name" value="BFA1-like_DUF3598"/>
</dbReference>
<dbReference type="Pfam" id="PF21053">
    <property type="entry name" value="BFA1_C"/>
    <property type="match status" value="1"/>
</dbReference>
<dbReference type="Pfam" id="PF12204">
    <property type="entry name" value="DUF3598_N"/>
    <property type="match status" value="1"/>
</dbReference>
<keyword evidence="4" id="KW-1185">Reference proteome</keyword>
<proteinExistence type="predicted"/>
<evidence type="ECO:0000259" key="2">
    <source>
        <dbReference type="Pfam" id="PF21053"/>
    </source>
</evidence>
<gene>
    <name evidence="3" type="ORF">QQ91_0015295</name>
</gene>
<dbReference type="Proteomes" id="UP000031561">
    <property type="component" value="Unassembled WGS sequence"/>
</dbReference>
<comment type="caution">
    <text evidence="3">The sequence shown here is derived from an EMBL/GenBank/DDBJ whole genome shotgun (WGS) entry which is preliminary data.</text>
</comment>
<accession>A0ABD4T663</accession>
<dbReference type="EMBL" id="JTHE03000088">
    <property type="protein sequence ID" value="MCM1984189.1"/>
    <property type="molecule type" value="Genomic_DNA"/>
</dbReference>
<feature type="domain" description="DUF3598" evidence="1">
    <location>
        <begin position="1"/>
        <end position="134"/>
    </location>
</feature>
<protein>
    <submittedName>
        <fullName evidence="3">DUF3598 family protein</fullName>
    </submittedName>
</protein>
<dbReference type="SUPFAM" id="SSF50814">
    <property type="entry name" value="Lipocalins"/>
    <property type="match status" value="2"/>
</dbReference>
<dbReference type="InterPro" id="IPR048378">
    <property type="entry name" value="BFA1-like_C"/>
</dbReference>
<dbReference type="PANTHER" id="PTHR33404:SF1">
    <property type="entry name" value="SLL0497 PROTEIN"/>
    <property type="match status" value="1"/>
</dbReference>
<evidence type="ECO:0000313" key="4">
    <source>
        <dbReference type="Proteomes" id="UP000031561"/>
    </source>
</evidence>
<reference evidence="3 4" key="1">
    <citation type="journal article" date="2015" name="Genome Announc.">
        <title>Draft Genome Sequence of Filamentous Marine Cyanobacterium Lyngbya confervoides Strain BDU141951.</title>
        <authorList>
            <person name="Chandrababunaidu M.M."/>
            <person name="Sen D."/>
            <person name="Tripathy S."/>
        </authorList>
    </citation>
    <scope>NUCLEOTIDE SEQUENCE [LARGE SCALE GENOMIC DNA]</scope>
    <source>
        <strain evidence="3 4">BDU141951</strain>
    </source>
</reference>
<organism evidence="3 4">
    <name type="scientific">Lyngbya confervoides BDU141951</name>
    <dbReference type="NCBI Taxonomy" id="1574623"/>
    <lineage>
        <taxon>Bacteria</taxon>
        <taxon>Bacillati</taxon>
        <taxon>Cyanobacteriota</taxon>
        <taxon>Cyanophyceae</taxon>
        <taxon>Oscillatoriophycideae</taxon>
        <taxon>Oscillatoriales</taxon>
        <taxon>Microcoleaceae</taxon>
        <taxon>Lyngbya</taxon>
    </lineage>
</organism>
<evidence type="ECO:0000313" key="3">
    <source>
        <dbReference type="EMBL" id="MCM1984189.1"/>
    </source>
</evidence>
<dbReference type="RefSeq" id="WP_166275870.1">
    <property type="nucleotide sequence ID" value="NZ_JTHE03000088.1"/>
</dbReference>
<name>A0ABD4T663_9CYAN</name>
<dbReference type="PANTHER" id="PTHR33404">
    <property type="entry name" value="CELL DIVISION TOPOLOGICAL SPECIFICITY FACTOR HOMOLOG, CHLOROPLASTIC"/>
    <property type="match status" value="1"/>
</dbReference>
<dbReference type="InterPro" id="IPR012674">
    <property type="entry name" value="Calycin"/>
</dbReference>
<sequence>MTTQWRGLLQNLGLWTGSFAQFSPDGTLLQETPSQLSLTLSENQQRVDLCLKRFPNHQPASVINLQFSYPGPGRQVPFLEQGAFSQGTLQYSKVSRFGAELSMIWGDRRLRLVPQYATGSQLTHLTLICETRADCPPSPPLTLEKLLGHWQGEAHTSYADGRNPDRYATDLQVIQRGDQVQQRMQFADYKMETTGQIHPCAIEFTSGPQPLRLLMLPGGGSSLGPLEIQSGVPFFLEAGWWIEPGLRQRLIRRYSDRGEWESLTLVIERQISPR</sequence>
<dbReference type="Gene3D" id="2.40.128.20">
    <property type="match status" value="2"/>
</dbReference>
<feature type="domain" description="Biogenesis factor required for ATP synthase 1-like C-terminal" evidence="2">
    <location>
        <begin position="138"/>
        <end position="270"/>
    </location>
</feature>
<dbReference type="AlphaFoldDB" id="A0ABD4T663"/>